<dbReference type="InterPro" id="IPR003660">
    <property type="entry name" value="HAMP_dom"/>
</dbReference>
<dbReference type="PANTHER" id="PTHR43711:SF1">
    <property type="entry name" value="HISTIDINE KINASE 1"/>
    <property type="match status" value="1"/>
</dbReference>
<dbReference type="AlphaFoldDB" id="A0A964BNG6"/>
<dbReference type="Pfam" id="PF02518">
    <property type="entry name" value="HATPase_c"/>
    <property type="match status" value="1"/>
</dbReference>
<feature type="domain" description="Histidine kinase" evidence="10">
    <location>
        <begin position="151"/>
        <end position="364"/>
    </location>
</feature>
<dbReference type="RefSeq" id="WP_229639527.1">
    <property type="nucleotide sequence ID" value="NZ_JADWDC010000009.1"/>
</dbReference>
<dbReference type="FunFam" id="1.10.287.130:FF:000001">
    <property type="entry name" value="Two-component sensor histidine kinase"/>
    <property type="match status" value="1"/>
</dbReference>
<dbReference type="PROSITE" id="PS50109">
    <property type="entry name" value="HIS_KIN"/>
    <property type="match status" value="1"/>
</dbReference>
<keyword evidence="7" id="KW-0902">Two-component regulatory system</keyword>
<keyword evidence="8 9" id="KW-0472">Membrane</keyword>
<organism evidence="12 13">
    <name type="scientific">Waterburya agarophytonicola KI4</name>
    <dbReference type="NCBI Taxonomy" id="2874699"/>
    <lineage>
        <taxon>Bacteria</taxon>
        <taxon>Bacillati</taxon>
        <taxon>Cyanobacteriota</taxon>
        <taxon>Cyanophyceae</taxon>
        <taxon>Pleurocapsales</taxon>
        <taxon>Hyellaceae</taxon>
        <taxon>Waterburya</taxon>
        <taxon>Waterburya agarophytonicola</taxon>
    </lineage>
</organism>
<gene>
    <name evidence="12" type="ORF">I4641_05795</name>
</gene>
<dbReference type="EMBL" id="JADWDC010000009">
    <property type="protein sequence ID" value="MCC0176490.1"/>
    <property type="molecule type" value="Genomic_DNA"/>
</dbReference>
<dbReference type="PROSITE" id="PS50885">
    <property type="entry name" value="HAMP"/>
    <property type="match status" value="1"/>
</dbReference>
<dbReference type="InterPro" id="IPR003661">
    <property type="entry name" value="HisK_dim/P_dom"/>
</dbReference>
<dbReference type="InterPro" id="IPR050736">
    <property type="entry name" value="Sensor_HK_Regulatory"/>
</dbReference>
<evidence type="ECO:0000259" key="11">
    <source>
        <dbReference type="PROSITE" id="PS50885"/>
    </source>
</evidence>
<name>A0A964BNG6_9CYAN</name>
<feature type="transmembrane region" description="Helical" evidence="9">
    <location>
        <begin position="12"/>
        <end position="31"/>
    </location>
</feature>
<feature type="domain" description="HAMP" evidence="11">
    <location>
        <begin position="91"/>
        <end position="143"/>
    </location>
</feature>
<dbReference type="CDD" id="cd06225">
    <property type="entry name" value="HAMP"/>
    <property type="match status" value="1"/>
</dbReference>
<sequence>MPKLSLGARLFISHLLVMMVGLGSFVIIAKVSSPRMFVLRLEQLERRGIFTVRSARTYLVEGFQNAWNRSAILSVIVGASAAGGVSYIFSKRITKPVKQMESITQKFAAGDLAERVPESAIPELNQLSVSFNSMASSLGDVEQRRRELVSDLTHELRTPLTVMRGYLEELADGRIEGTPELYLRLIRETRRLERLIHDLQELSKAEAGYLSIDSQKLNLHPLLSSLVDRFADQLLEEGPSLILDCPEDIPLVFGDRDRTEQILVNLLGNAIRYTELGSIVVKATKQHRQVWISVTDTGVGIAEDDLPYVFERFWRADPSRSSHSGGTGIGLAIARRLVELQGGKIEVESKLGKGSIFRFCLPVA</sequence>
<keyword evidence="4" id="KW-0597">Phosphoprotein</keyword>
<dbReference type="CDD" id="cd16922">
    <property type="entry name" value="HATPase_EvgS-ArcB-TorS-like"/>
    <property type="match status" value="1"/>
</dbReference>
<reference evidence="12" key="1">
    <citation type="journal article" date="2021" name="Antonie Van Leeuwenhoek">
        <title>Draft genome and description of Waterburya agarophytonicola gen. nov. sp. nov. (Pleurocapsales, Cyanobacteria): a seaweed symbiont.</title>
        <authorList>
            <person name="Bonthond G."/>
            <person name="Shalygin S."/>
            <person name="Bayer T."/>
            <person name="Weinberger F."/>
        </authorList>
    </citation>
    <scope>NUCLEOTIDE SEQUENCE</scope>
    <source>
        <strain evidence="12">KI4</strain>
    </source>
</reference>
<evidence type="ECO:0000256" key="2">
    <source>
        <dbReference type="ARBA" id="ARBA00004370"/>
    </source>
</evidence>
<keyword evidence="5" id="KW-0808">Transferase</keyword>
<evidence type="ECO:0000256" key="8">
    <source>
        <dbReference type="ARBA" id="ARBA00023136"/>
    </source>
</evidence>
<comment type="caution">
    <text evidence="12">The sequence shown here is derived from an EMBL/GenBank/DDBJ whole genome shotgun (WGS) entry which is preliminary data.</text>
</comment>
<comment type="subcellular location">
    <subcellularLocation>
        <location evidence="2">Membrane</location>
    </subcellularLocation>
</comment>
<dbReference type="CDD" id="cd00082">
    <property type="entry name" value="HisKA"/>
    <property type="match status" value="1"/>
</dbReference>
<dbReference type="SUPFAM" id="SSF47384">
    <property type="entry name" value="Homodimeric domain of signal transducing histidine kinase"/>
    <property type="match status" value="1"/>
</dbReference>
<evidence type="ECO:0000259" key="10">
    <source>
        <dbReference type="PROSITE" id="PS50109"/>
    </source>
</evidence>
<dbReference type="GO" id="GO:0000155">
    <property type="term" value="F:phosphorelay sensor kinase activity"/>
    <property type="evidence" value="ECO:0007669"/>
    <property type="project" value="InterPro"/>
</dbReference>
<evidence type="ECO:0000256" key="7">
    <source>
        <dbReference type="ARBA" id="ARBA00023012"/>
    </source>
</evidence>
<dbReference type="GO" id="GO:0016020">
    <property type="term" value="C:membrane"/>
    <property type="evidence" value="ECO:0007669"/>
    <property type="project" value="UniProtKB-SubCell"/>
</dbReference>
<dbReference type="PANTHER" id="PTHR43711">
    <property type="entry name" value="TWO-COMPONENT HISTIDINE KINASE"/>
    <property type="match status" value="1"/>
</dbReference>
<dbReference type="SMART" id="SM00304">
    <property type="entry name" value="HAMP"/>
    <property type="match status" value="1"/>
</dbReference>
<evidence type="ECO:0000256" key="1">
    <source>
        <dbReference type="ARBA" id="ARBA00000085"/>
    </source>
</evidence>
<dbReference type="SUPFAM" id="SSF158472">
    <property type="entry name" value="HAMP domain-like"/>
    <property type="match status" value="1"/>
</dbReference>
<dbReference type="InterPro" id="IPR003594">
    <property type="entry name" value="HATPase_dom"/>
</dbReference>
<dbReference type="Gene3D" id="1.10.287.130">
    <property type="match status" value="1"/>
</dbReference>
<dbReference type="SMART" id="SM00388">
    <property type="entry name" value="HisKA"/>
    <property type="match status" value="1"/>
</dbReference>
<evidence type="ECO:0000256" key="3">
    <source>
        <dbReference type="ARBA" id="ARBA00012438"/>
    </source>
</evidence>
<evidence type="ECO:0000256" key="9">
    <source>
        <dbReference type="SAM" id="Phobius"/>
    </source>
</evidence>
<dbReference type="InterPro" id="IPR036097">
    <property type="entry name" value="HisK_dim/P_sf"/>
</dbReference>
<dbReference type="SUPFAM" id="SSF55874">
    <property type="entry name" value="ATPase domain of HSP90 chaperone/DNA topoisomerase II/histidine kinase"/>
    <property type="match status" value="1"/>
</dbReference>
<protein>
    <recommendedName>
        <fullName evidence="3">histidine kinase</fullName>
        <ecNumber evidence="3">2.7.13.3</ecNumber>
    </recommendedName>
</protein>
<dbReference type="EC" id="2.7.13.3" evidence="3"/>
<evidence type="ECO:0000313" key="13">
    <source>
        <dbReference type="Proteomes" id="UP000729733"/>
    </source>
</evidence>
<evidence type="ECO:0000256" key="6">
    <source>
        <dbReference type="ARBA" id="ARBA00022777"/>
    </source>
</evidence>
<comment type="catalytic activity">
    <reaction evidence="1">
        <text>ATP + protein L-histidine = ADP + protein N-phospho-L-histidine.</text>
        <dbReference type="EC" id="2.7.13.3"/>
    </reaction>
</comment>
<keyword evidence="9" id="KW-1133">Transmembrane helix</keyword>
<dbReference type="Proteomes" id="UP000729733">
    <property type="component" value="Unassembled WGS sequence"/>
</dbReference>
<feature type="transmembrane region" description="Helical" evidence="9">
    <location>
        <begin position="71"/>
        <end position="90"/>
    </location>
</feature>
<dbReference type="Pfam" id="PF00672">
    <property type="entry name" value="HAMP"/>
    <property type="match status" value="1"/>
</dbReference>
<dbReference type="InterPro" id="IPR005467">
    <property type="entry name" value="His_kinase_dom"/>
</dbReference>
<dbReference type="Pfam" id="PF00512">
    <property type="entry name" value="HisKA"/>
    <property type="match status" value="1"/>
</dbReference>
<dbReference type="InterPro" id="IPR004358">
    <property type="entry name" value="Sig_transdc_His_kin-like_C"/>
</dbReference>
<evidence type="ECO:0000256" key="5">
    <source>
        <dbReference type="ARBA" id="ARBA00022679"/>
    </source>
</evidence>
<proteinExistence type="predicted"/>
<keyword evidence="9" id="KW-0812">Transmembrane</keyword>
<keyword evidence="13" id="KW-1185">Reference proteome</keyword>
<dbReference type="Gene3D" id="3.30.565.10">
    <property type="entry name" value="Histidine kinase-like ATPase, C-terminal domain"/>
    <property type="match status" value="1"/>
</dbReference>
<dbReference type="SMART" id="SM00387">
    <property type="entry name" value="HATPase_c"/>
    <property type="match status" value="1"/>
</dbReference>
<evidence type="ECO:0000313" key="12">
    <source>
        <dbReference type="EMBL" id="MCC0176490.1"/>
    </source>
</evidence>
<dbReference type="Gene3D" id="6.10.340.10">
    <property type="match status" value="1"/>
</dbReference>
<dbReference type="PRINTS" id="PR00344">
    <property type="entry name" value="BCTRLSENSOR"/>
</dbReference>
<keyword evidence="6 12" id="KW-0418">Kinase</keyword>
<evidence type="ECO:0000256" key="4">
    <source>
        <dbReference type="ARBA" id="ARBA00022553"/>
    </source>
</evidence>
<dbReference type="InterPro" id="IPR036890">
    <property type="entry name" value="HATPase_C_sf"/>
</dbReference>
<dbReference type="FunFam" id="3.30.565.10:FF:000006">
    <property type="entry name" value="Sensor histidine kinase WalK"/>
    <property type="match status" value="1"/>
</dbReference>
<accession>A0A964BNG6</accession>